<accession>A0ABS0R2M3</accession>
<reference evidence="2 3" key="1">
    <citation type="submission" date="2020-12" db="EMBL/GenBank/DDBJ databases">
        <authorList>
            <person name="Kusuma A.B."/>
            <person name="Nouioui I."/>
            <person name="Goodfellow M."/>
        </authorList>
    </citation>
    <scope>NUCLEOTIDE SEQUENCE [LARGE SCALE GENOMIC DNA]</scope>
    <source>
        <strain evidence="2 3">DSM 41764</strain>
    </source>
</reference>
<protein>
    <submittedName>
        <fullName evidence="2">Uncharacterized protein</fullName>
    </submittedName>
</protein>
<feature type="compositionally biased region" description="Basic and acidic residues" evidence="1">
    <location>
        <begin position="1"/>
        <end position="10"/>
    </location>
</feature>
<evidence type="ECO:0000313" key="3">
    <source>
        <dbReference type="Proteomes" id="UP000638849"/>
    </source>
</evidence>
<feature type="region of interest" description="Disordered" evidence="1">
    <location>
        <begin position="1"/>
        <end position="27"/>
    </location>
</feature>
<evidence type="ECO:0000313" key="2">
    <source>
        <dbReference type="EMBL" id="MBI0311639.1"/>
    </source>
</evidence>
<comment type="caution">
    <text evidence="2">The sequence shown here is derived from an EMBL/GenBank/DDBJ whole genome shotgun (WGS) entry which is preliminary data.</text>
</comment>
<organism evidence="2 3">
    <name type="scientific">Streptomyces javensis</name>
    <dbReference type="NCBI Taxonomy" id="114698"/>
    <lineage>
        <taxon>Bacteria</taxon>
        <taxon>Bacillati</taxon>
        <taxon>Actinomycetota</taxon>
        <taxon>Actinomycetes</taxon>
        <taxon>Kitasatosporales</taxon>
        <taxon>Streptomycetaceae</taxon>
        <taxon>Streptomyces</taxon>
        <taxon>Streptomyces violaceusniger group</taxon>
    </lineage>
</organism>
<proteinExistence type="predicted"/>
<dbReference type="RefSeq" id="WP_198274925.1">
    <property type="nucleotide sequence ID" value="NZ_BAAAIF010000018.1"/>
</dbReference>
<keyword evidence="3" id="KW-1185">Reference proteome</keyword>
<dbReference type="Proteomes" id="UP000638849">
    <property type="component" value="Unassembled WGS sequence"/>
</dbReference>
<dbReference type="EMBL" id="JAEEAQ010000005">
    <property type="protein sequence ID" value="MBI0311639.1"/>
    <property type="molecule type" value="Genomic_DNA"/>
</dbReference>
<name>A0ABS0R2M3_9ACTN</name>
<gene>
    <name evidence="2" type="ORF">JBF12_01025</name>
</gene>
<evidence type="ECO:0000256" key="1">
    <source>
        <dbReference type="SAM" id="MobiDB-lite"/>
    </source>
</evidence>
<sequence>MKDELTERRSSRTTHRRLARPAATVRPAEPPQWVHTFVIPAGACPPCAEHLHHRCHGVNVLLDPPPNCPCDCGDRRNPLYLNPRAWADLALHHPDQVWIAAMLERQRAAGIHRCTWRPDDSGLRAADFQ</sequence>